<evidence type="ECO:0000256" key="1">
    <source>
        <dbReference type="ARBA" id="ARBA00005208"/>
    </source>
</evidence>
<accession>A0A7R9LH70</accession>
<comment type="catalytic activity">
    <reaction evidence="6">
        <text>N-acetyl-alpha-D-glucosamine 1-phosphate + UTP + H(+) = UDP-N-acetyl-alpha-D-glucosamine + diphosphate</text>
        <dbReference type="Rhea" id="RHEA:13509"/>
        <dbReference type="ChEBI" id="CHEBI:15378"/>
        <dbReference type="ChEBI" id="CHEBI:33019"/>
        <dbReference type="ChEBI" id="CHEBI:46398"/>
        <dbReference type="ChEBI" id="CHEBI:57705"/>
        <dbReference type="ChEBI" id="CHEBI:57776"/>
        <dbReference type="EC" id="2.7.7.23"/>
    </reaction>
</comment>
<dbReference type="EC" id="2.7.7.23" evidence="3"/>
<keyword evidence="4" id="KW-0808">Transferase</keyword>
<keyword evidence="5" id="KW-0548">Nucleotidyltransferase</keyword>
<dbReference type="GO" id="GO:0006048">
    <property type="term" value="P:UDP-N-acetylglucosamine biosynthetic process"/>
    <property type="evidence" value="ECO:0007669"/>
    <property type="project" value="TreeGrafter"/>
</dbReference>
<protein>
    <recommendedName>
        <fullName evidence="3">UDP-N-acetylglucosamine diphosphorylase</fullName>
        <ecNumber evidence="3">2.7.7.23</ecNumber>
    </recommendedName>
</protein>
<organism evidence="7">
    <name type="scientific">Medioppia subpectinata</name>
    <dbReference type="NCBI Taxonomy" id="1979941"/>
    <lineage>
        <taxon>Eukaryota</taxon>
        <taxon>Metazoa</taxon>
        <taxon>Ecdysozoa</taxon>
        <taxon>Arthropoda</taxon>
        <taxon>Chelicerata</taxon>
        <taxon>Arachnida</taxon>
        <taxon>Acari</taxon>
        <taxon>Acariformes</taxon>
        <taxon>Sarcoptiformes</taxon>
        <taxon>Oribatida</taxon>
        <taxon>Brachypylina</taxon>
        <taxon>Oppioidea</taxon>
        <taxon>Oppiidae</taxon>
        <taxon>Medioppia</taxon>
    </lineage>
</organism>
<dbReference type="PANTHER" id="PTHR11952:SF2">
    <property type="entry name" value="LD24639P"/>
    <property type="match status" value="1"/>
</dbReference>
<gene>
    <name evidence="7" type="ORF">OSB1V03_LOCUS18670</name>
</gene>
<dbReference type="SUPFAM" id="SSF53448">
    <property type="entry name" value="Nucleotide-diphospho-sugar transferases"/>
    <property type="match status" value="1"/>
</dbReference>
<evidence type="ECO:0000256" key="6">
    <source>
        <dbReference type="ARBA" id="ARBA00048493"/>
    </source>
</evidence>
<dbReference type="InterPro" id="IPR029044">
    <property type="entry name" value="Nucleotide-diphossugar_trans"/>
</dbReference>
<dbReference type="Gene3D" id="3.90.550.10">
    <property type="entry name" value="Spore Coat Polysaccharide Biosynthesis Protein SpsA, Chain A"/>
    <property type="match status" value="1"/>
</dbReference>
<reference evidence="7" key="1">
    <citation type="submission" date="2020-11" db="EMBL/GenBank/DDBJ databases">
        <authorList>
            <person name="Tran Van P."/>
        </authorList>
    </citation>
    <scope>NUCLEOTIDE SEQUENCE</scope>
</reference>
<comment type="pathway">
    <text evidence="1">Nucleotide-sugar biosynthesis; UDP-N-acetyl-alpha-D-glucosamine biosynthesis; UDP-N-acetyl-alpha-D-glucosamine from N-acetyl-alpha-D-glucosamine 1-phosphate: step 1/1.</text>
</comment>
<name>A0A7R9LH70_9ACAR</name>
<dbReference type="InterPro" id="IPR039741">
    <property type="entry name" value="UDP-sugar_pyrophosphorylase"/>
</dbReference>
<evidence type="ECO:0000256" key="5">
    <source>
        <dbReference type="ARBA" id="ARBA00022695"/>
    </source>
</evidence>
<dbReference type="GO" id="GO:0003977">
    <property type="term" value="F:UDP-N-acetylglucosamine diphosphorylase activity"/>
    <property type="evidence" value="ECO:0007669"/>
    <property type="project" value="UniProtKB-EC"/>
</dbReference>
<feature type="non-terminal residue" evidence="7">
    <location>
        <position position="1"/>
    </location>
</feature>
<evidence type="ECO:0000313" key="7">
    <source>
        <dbReference type="EMBL" id="CAD7641476.1"/>
    </source>
</evidence>
<keyword evidence="8" id="KW-1185">Reference proteome</keyword>
<dbReference type="OrthoDB" id="532420at2759"/>
<dbReference type="PANTHER" id="PTHR11952">
    <property type="entry name" value="UDP- GLUCOSE PYROPHOSPHORYLASE"/>
    <property type="match status" value="1"/>
</dbReference>
<dbReference type="Proteomes" id="UP000759131">
    <property type="component" value="Unassembled WGS sequence"/>
</dbReference>
<dbReference type="EMBL" id="CAJPIZ010025319">
    <property type="protein sequence ID" value="CAG2118720.1"/>
    <property type="molecule type" value="Genomic_DNA"/>
</dbReference>
<dbReference type="Pfam" id="PF01704">
    <property type="entry name" value="UDPGP"/>
    <property type="match status" value="1"/>
</dbReference>
<dbReference type="Gene3D" id="2.10.10.100">
    <property type="match status" value="1"/>
</dbReference>
<evidence type="ECO:0000256" key="3">
    <source>
        <dbReference type="ARBA" id="ARBA00012457"/>
    </source>
</evidence>
<evidence type="ECO:0000313" key="8">
    <source>
        <dbReference type="Proteomes" id="UP000759131"/>
    </source>
</evidence>
<dbReference type="InterPro" id="IPR002618">
    <property type="entry name" value="UDPGP_fam"/>
</dbReference>
<dbReference type="EMBL" id="OC879894">
    <property type="protein sequence ID" value="CAD7641476.1"/>
    <property type="molecule type" value="Genomic_DNA"/>
</dbReference>
<proteinExistence type="inferred from homology"/>
<evidence type="ECO:0000256" key="2">
    <source>
        <dbReference type="ARBA" id="ARBA00010401"/>
    </source>
</evidence>
<sequence length="414" mass="46052">MFDVGLPSHKTLYQLQGERILRLEKLAYDLTGKKGSIPWYIMTSEATKEPTLEFFKKNNYFGLSAENVVVFEQSTFPCFQFDGQIILETPYKVSRAPDGNGGLYNALTDRGILDDMQKRGIEHIQVYCVDNILVKVADPTFIGYCISKGAEAAAKVVQKAFPTEAVGIICKVRGKYKVVEYSEVSLQTAQKRSSNGRLTFDAGNICNHYFTLNFLKNNVSGKELIHHIAKKKIAYIDTNGKEVKPEKPNGIKLEKFVFDVFEFTDKFVVWEVLREDEFSPLKNGEGSDKDNATTARLSVYNLHQRFVLSSGGKFVDENGKAIPLIASPVKVDLNGNNNGSDINDSNNNNHNDGQVICEISPLISYDGEGLDKLVSGQQFQTPLILNDSDGQPIKMKTHVIKQTNGNAIGVNDTN</sequence>
<dbReference type="CDD" id="cd04193">
    <property type="entry name" value="UDPGlcNAc_PPase"/>
    <property type="match status" value="1"/>
</dbReference>
<dbReference type="AlphaFoldDB" id="A0A7R9LH70"/>
<comment type="similarity">
    <text evidence="2">Belongs to the UDPGP type 1 family.</text>
</comment>
<evidence type="ECO:0000256" key="4">
    <source>
        <dbReference type="ARBA" id="ARBA00022679"/>
    </source>
</evidence>